<evidence type="ECO:0000259" key="1">
    <source>
        <dbReference type="SMART" id="SM00829"/>
    </source>
</evidence>
<dbReference type="Gene3D" id="3.40.50.720">
    <property type="entry name" value="NAD(P)-binding Rossmann-like Domain"/>
    <property type="match status" value="1"/>
</dbReference>
<organism evidence="2 3">
    <name type="scientific">Morella rubra</name>
    <name type="common">Chinese bayberry</name>
    <dbReference type="NCBI Taxonomy" id="262757"/>
    <lineage>
        <taxon>Eukaryota</taxon>
        <taxon>Viridiplantae</taxon>
        <taxon>Streptophyta</taxon>
        <taxon>Embryophyta</taxon>
        <taxon>Tracheophyta</taxon>
        <taxon>Spermatophyta</taxon>
        <taxon>Magnoliopsida</taxon>
        <taxon>eudicotyledons</taxon>
        <taxon>Gunneridae</taxon>
        <taxon>Pentapetalae</taxon>
        <taxon>rosids</taxon>
        <taxon>fabids</taxon>
        <taxon>Fagales</taxon>
        <taxon>Myricaceae</taxon>
        <taxon>Morella</taxon>
    </lineage>
</organism>
<evidence type="ECO:0000313" key="3">
    <source>
        <dbReference type="Proteomes" id="UP000516437"/>
    </source>
</evidence>
<sequence>MRILRFRSFRMNRNFISSNSAVLGLRGIVTSCRAVVLQRFGGPEVLELRPNVEVPDLKSNEVLVRARAVSINPLDTRMRLGYGRSIFEPHLPLILGRDISGEVAAVGASVRSLSVGQEVFGALHPTAIRGTYADYAILSEDELAPKPVAVTHVEASAIPFAALTAWRALKSTARITEGQRLLVVGGGGAVGFTAIQLAVAAGCHVTTTCGSQSVGRMLAAGAEQAVDYTAEDIELAIKGKFDAVLDTIGGPETERISINFLKRAGHYMTLQGEAASLADKYGLAAGLPLATALLLKKQIQYRYSHGIEYWWTYMRADSEGLHEIRKLSEAGKLKVPVEKTFPITQVREAHEAKDRRHVPGKVVLEID</sequence>
<dbReference type="OrthoDB" id="48317at2759"/>
<dbReference type="Pfam" id="PF08240">
    <property type="entry name" value="ADH_N"/>
    <property type="match status" value="1"/>
</dbReference>
<dbReference type="Pfam" id="PF13602">
    <property type="entry name" value="ADH_zinc_N_2"/>
    <property type="match status" value="1"/>
</dbReference>
<accession>A0A6A1W177</accession>
<dbReference type="InterPro" id="IPR013154">
    <property type="entry name" value="ADH-like_N"/>
</dbReference>
<keyword evidence="3" id="KW-1185">Reference proteome</keyword>
<gene>
    <name evidence="2" type="ORF">CJ030_MR4G002200</name>
</gene>
<name>A0A6A1W177_9ROSI</name>
<dbReference type="EMBL" id="RXIC02000022">
    <property type="protein sequence ID" value="KAB1216560.1"/>
    <property type="molecule type" value="Genomic_DNA"/>
</dbReference>
<dbReference type="SMART" id="SM00829">
    <property type="entry name" value="PKS_ER"/>
    <property type="match status" value="1"/>
</dbReference>
<reference evidence="2 3" key="1">
    <citation type="journal article" date="2019" name="Plant Biotechnol. J.">
        <title>The red bayberry genome and genetic basis of sex determination.</title>
        <authorList>
            <person name="Jia H.M."/>
            <person name="Jia H.J."/>
            <person name="Cai Q.L."/>
            <person name="Wang Y."/>
            <person name="Zhao H.B."/>
            <person name="Yang W.F."/>
            <person name="Wang G.Y."/>
            <person name="Li Y.H."/>
            <person name="Zhan D.L."/>
            <person name="Shen Y.T."/>
            <person name="Niu Q.F."/>
            <person name="Chang L."/>
            <person name="Qiu J."/>
            <person name="Zhao L."/>
            <person name="Xie H.B."/>
            <person name="Fu W.Y."/>
            <person name="Jin J."/>
            <person name="Li X.W."/>
            <person name="Jiao Y."/>
            <person name="Zhou C.C."/>
            <person name="Tu T."/>
            <person name="Chai C.Y."/>
            <person name="Gao J.L."/>
            <person name="Fan L.J."/>
            <person name="van de Weg E."/>
            <person name="Wang J.Y."/>
            <person name="Gao Z.S."/>
        </authorList>
    </citation>
    <scope>NUCLEOTIDE SEQUENCE [LARGE SCALE GENOMIC DNA]</scope>
    <source>
        <tissue evidence="2">Leaves</tissue>
    </source>
</reference>
<dbReference type="InterPro" id="IPR052585">
    <property type="entry name" value="Lipid_raft_assoc_Zn_ADH"/>
</dbReference>
<dbReference type="GO" id="GO:0016491">
    <property type="term" value="F:oxidoreductase activity"/>
    <property type="evidence" value="ECO:0007669"/>
    <property type="project" value="InterPro"/>
</dbReference>
<dbReference type="PANTHER" id="PTHR43482">
    <property type="entry name" value="PROTEIN AST1-RELATED"/>
    <property type="match status" value="1"/>
</dbReference>
<proteinExistence type="predicted"/>
<dbReference type="SUPFAM" id="SSF50129">
    <property type="entry name" value="GroES-like"/>
    <property type="match status" value="1"/>
</dbReference>
<dbReference type="PANTHER" id="PTHR43482:SF1">
    <property type="entry name" value="PROTEIN AST1-RELATED"/>
    <property type="match status" value="1"/>
</dbReference>
<dbReference type="Proteomes" id="UP000516437">
    <property type="component" value="Chromosome 4"/>
</dbReference>
<dbReference type="AlphaFoldDB" id="A0A6A1W177"/>
<feature type="domain" description="Enoyl reductase (ER)" evidence="1">
    <location>
        <begin position="41"/>
        <end position="364"/>
    </location>
</feature>
<evidence type="ECO:0000313" key="2">
    <source>
        <dbReference type="EMBL" id="KAB1216560.1"/>
    </source>
</evidence>
<comment type="caution">
    <text evidence="2">The sequence shown here is derived from an EMBL/GenBank/DDBJ whole genome shotgun (WGS) entry which is preliminary data.</text>
</comment>
<dbReference type="SUPFAM" id="SSF51735">
    <property type="entry name" value="NAD(P)-binding Rossmann-fold domains"/>
    <property type="match status" value="1"/>
</dbReference>
<dbReference type="InterPro" id="IPR036291">
    <property type="entry name" value="NAD(P)-bd_dom_sf"/>
</dbReference>
<protein>
    <submittedName>
        <fullName evidence="2">Reticulon-4-interacting protein 1, mitochondrial</fullName>
    </submittedName>
</protein>
<dbReference type="Gene3D" id="3.90.180.10">
    <property type="entry name" value="Medium-chain alcohol dehydrogenases, catalytic domain"/>
    <property type="match status" value="1"/>
</dbReference>
<dbReference type="InterPro" id="IPR011032">
    <property type="entry name" value="GroES-like_sf"/>
</dbReference>
<dbReference type="InterPro" id="IPR020843">
    <property type="entry name" value="ER"/>
</dbReference>